<keyword evidence="3" id="KW-0805">Transcription regulation</keyword>
<comment type="subcellular location">
    <subcellularLocation>
        <location evidence="1">Nucleus</location>
    </subcellularLocation>
</comment>
<sequence>MFSNPFSQFSSPSPTNLFTPLNSYFDVEKDDNVPFNYFHQKKIHNPVMCDRFLFPVTENVTCTMQQQKQQNYEDHGDLLDSVISPYKMKTVNLKKDGHNKIYTARGPRDRRVRLSIDVARKFFCLQDLLGFDKASKTLDWLITKSQISIKDLVEETNRSSSNSTMMTYQSKVRFLETFYKGGDSDDEENINCQKRKQSSSVVKFKRKKTTTKRCKLGGSEEDFARGQSRAEARARARERTKEKMRVKNDLKILMVSEYSGCNWGGQLEPQIINYNNKDIRCEEYHDTYQQNSRQLEDSSFQNKYHLALPKFRPFHEQQARTLKESQEIPQRERAISLVIN</sequence>
<dbReference type="Pfam" id="PF03634">
    <property type="entry name" value="TCP"/>
    <property type="match status" value="1"/>
</dbReference>
<dbReference type="GO" id="GO:0003700">
    <property type="term" value="F:DNA-binding transcription factor activity"/>
    <property type="evidence" value="ECO:0007669"/>
    <property type="project" value="InterPro"/>
</dbReference>
<dbReference type="PROSITE" id="PS51369">
    <property type="entry name" value="TCP"/>
    <property type="match status" value="1"/>
</dbReference>
<keyword evidence="4" id="KW-0238">DNA-binding</keyword>
<evidence type="ECO:0000256" key="2">
    <source>
        <dbReference type="ARBA" id="ARBA00022473"/>
    </source>
</evidence>
<keyword evidence="2" id="KW-0217">Developmental protein</keyword>
<evidence type="ECO:0000256" key="1">
    <source>
        <dbReference type="ARBA" id="ARBA00004123"/>
    </source>
</evidence>
<evidence type="ECO:0000256" key="6">
    <source>
        <dbReference type="ARBA" id="ARBA00023242"/>
    </source>
</evidence>
<dbReference type="GO" id="GO:0005634">
    <property type="term" value="C:nucleus"/>
    <property type="evidence" value="ECO:0007669"/>
    <property type="project" value="UniProtKB-SubCell"/>
</dbReference>
<dbReference type="InterPro" id="IPR005333">
    <property type="entry name" value="Transcription_factor_TCP"/>
</dbReference>
<evidence type="ECO:0000256" key="4">
    <source>
        <dbReference type="ARBA" id="ARBA00023125"/>
    </source>
</evidence>
<dbReference type="PANTHER" id="PTHR31072">
    <property type="entry name" value="TRANSCRIPTION FACTOR TCP4-RELATED"/>
    <property type="match status" value="1"/>
</dbReference>
<dbReference type="PROSITE" id="PS51370">
    <property type="entry name" value="R"/>
    <property type="match status" value="1"/>
</dbReference>
<accession>A0A346D3Q3</accession>
<name>A0A346D3Q3_9ASTR</name>
<reference evidence="9" key="1">
    <citation type="journal article" date="2018" name="Front. Plant Sci.">
        <title>Patterning the Asteraceae Capitulum: Duplications and Differential Expression of the Flower Symmetry CYC2-Like Genes.</title>
        <authorList>
            <person name="Chen J."/>
            <person name="Shen C.Z."/>
            <person name="Guo Y.P."/>
            <person name="Rao G.Y."/>
        </authorList>
    </citation>
    <scope>NUCLEOTIDE SEQUENCE</scope>
</reference>
<dbReference type="EMBL" id="MG593486">
    <property type="protein sequence ID" value="AXM05071.1"/>
    <property type="molecule type" value="Genomic_DNA"/>
</dbReference>
<dbReference type="AlphaFoldDB" id="A0A346D3Q3"/>
<evidence type="ECO:0000256" key="3">
    <source>
        <dbReference type="ARBA" id="ARBA00023015"/>
    </source>
</evidence>
<keyword evidence="6" id="KW-0539">Nucleus</keyword>
<dbReference type="PANTHER" id="PTHR31072:SF224">
    <property type="entry name" value="TRANSCRIPTION FACTOR TCP1"/>
    <property type="match status" value="1"/>
</dbReference>
<organism evidence="9">
    <name type="scientific">Inula linariifolia</name>
    <dbReference type="NCBI Taxonomy" id="1586302"/>
    <lineage>
        <taxon>Eukaryota</taxon>
        <taxon>Viridiplantae</taxon>
        <taxon>Streptophyta</taxon>
        <taxon>Embryophyta</taxon>
        <taxon>Tracheophyta</taxon>
        <taxon>Spermatophyta</taxon>
        <taxon>Magnoliopsida</taxon>
        <taxon>eudicotyledons</taxon>
        <taxon>Gunneridae</taxon>
        <taxon>Pentapetalae</taxon>
        <taxon>asterids</taxon>
        <taxon>campanulids</taxon>
        <taxon>Asterales</taxon>
        <taxon>Asteraceae</taxon>
        <taxon>Asteroideae</taxon>
        <taxon>Inuleae</taxon>
        <taxon>Inulinae</taxon>
        <taxon>Inula</taxon>
    </lineage>
</organism>
<dbReference type="GO" id="GO:0043565">
    <property type="term" value="F:sequence-specific DNA binding"/>
    <property type="evidence" value="ECO:0007669"/>
    <property type="project" value="TreeGrafter"/>
</dbReference>
<feature type="domain" description="TCP" evidence="7">
    <location>
        <begin position="94"/>
        <end position="152"/>
    </location>
</feature>
<evidence type="ECO:0000256" key="5">
    <source>
        <dbReference type="ARBA" id="ARBA00023163"/>
    </source>
</evidence>
<proteinExistence type="predicted"/>
<feature type="domain" description="R" evidence="8">
    <location>
        <begin position="226"/>
        <end position="243"/>
    </location>
</feature>
<dbReference type="InterPro" id="IPR017888">
    <property type="entry name" value="CYC/TB1_R_domain"/>
</dbReference>
<evidence type="ECO:0000259" key="7">
    <source>
        <dbReference type="PROSITE" id="PS51369"/>
    </source>
</evidence>
<protein>
    <submittedName>
        <fullName evidence="9">Cycloidea-like protein</fullName>
    </submittedName>
</protein>
<keyword evidence="5" id="KW-0804">Transcription</keyword>
<dbReference type="InterPro" id="IPR017887">
    <property type="entry name" value="TF_TCP_subgr"/>
</dbReference>
<evidence type="ECO:0000259" key="8">
    <source>
        <dbReference type="PROSITE" id="PS51370"/>
    </source>
</evidence>
<dbReference type="GO" id="GO:2000032">
    <property type="term" value="P:regulation of secondary shoot formation"/>
    <property type="evidence" value="ECO:0007669"/>
    <property type="project" value="TreeGrafter"/>
</dbReference>
<evidence type="ECO:0000313" key="9">
    <source>
        <dbReference type="EMBL" id="AXM05071.1"/>
    </source>
</evidence>